<keyword evidence="4" id="KW-1185">Reference proteome</keyword>
<dbReference type="InterPro" id="IPR014710">
    <property type="entry name" value="RmlC-like_jellyroll"/>
</dbReference>
<dbReference type="GeneID" id="97986421"/>
<comment type="caution">
    <text evidence="3">The sequence shown here is derived from an EMBL/GenBank/DDBJ whole genome shotgun (WGS) entry which is preliminary data.</text>
</comment>
<gene>
    <name evidence="3" type="ORF">DXC51_05885</name>
</gene>
<dbReference type="EMBL" id="QVLV01000003">
    <property type="protein sequence ID" value="RGE63484.1"/>
    <property type="molecule type" value="Genomic_DNA"/>
</dbReference>
<dbReference type="InterPro" id="IPR003313">
    <property type="entry name" value="AraC-bd"/>
</dbReference>
<feature type="domain" description="AraC-type arabinose-binding/dimerisation" evidence="2">
    <location>
        <begin position="5"/>
        <end position="84"/>
    </location>
</feature>
<evidence type="ECO:0000256" key="1">
    <source>
        <dbReference type="ARBA" id="ARBA00023125"/>
    </source>
</evidence>
<organism evidence="3 4">
    <name type="scientific">Eisenbergiella massiliensis</name>
    <dbReference type="NCBI Taxonomy" id="1720294"/>
    <lineage>
        <taxon>Bacteria</taxon>
        <taxon>Bacillati</taxon>
        <taxon>Bacillota</taxon>
        <taxon>Clostridia</taxon>
        <taxon>Lachnospirales</taxon>
        <taxon>Lachnospiraceae</taxon>
        <taxon>Eisenbergiella</taxon>
    </lineage>
</organism>
<evidence type="ECO:0000259" key="2">
    <source>
        <dbReference type="Pfam" id="PF02311"/>
    </source>
</evidence>
<reference evidence="3" key="1">
    <citation type="submission" date="2018-08" db="EMBL/GenBank/DDBJ databases">
        <title>A genome reference for cultivated species of the human gut microbiota.</title>
        <authorList>
            <person name="Zou Y."/>
            <person name="Xue W."/>
            <person name="Luo G."/>
        </authorList>
    </citation>
    <scope>NUCLEOTIDE SEQUENCE [LARGE SCALE GENOMIC DNA]</scope>
    <source>
        <strain evidence="3">TF05-5AC</strain>
    </source>
</reference>
<dbReference type="Gene3D" id="2.60.120.10">
    <property type="entry name" value="Jelly Rolls"/>
    <property type="match status" value="1"/>
</dbReference>
<dbReference type="AlphaFoldDB" id="A0A3E3I8U2"/>
<sequence length="87" mass="9794">MPAIFRHYEVRKTDQDNFLHWHEGIEILYGTGGVGCVFCDGLRFELIKGTAVIINAGQLHRAQTESDCLEYEYLILEPPLLKKAGGS</sequence>
<name>A0A3E3I8U2_9FIRM</name>
<dbReference type="RefSeq" id="WP_117544081.1">
    <property type="nucleotide sequence ID" value="NZ_QVLV01000003.1"/>
</dbReference>
<proteinExistence type="predicted"/>
<accession>A0A3E3I8U2</accession>
<dbReference type="SUPFAM" id="SSF51215">
    <property type="entry name" value="Regulatory protein AraC"/>
    <property type="match status" value="1"/>
</dbReference>
<dbReference type="InterPro" id="IPR037923">
    <property type="entry name" value="HTH-like"/>
</dbReference>
<dbReference type="GO" id="GO:0006355">
    <property type="term" value="P:regulation of DNA-templated transcription"/>
    <property type="evidence" value="ECO:0007669"/>
    <property type="project" value="InterPro"/>
</dbReference>
<dbReference type="Proteomes" id="UP000260812">
    <property type="component" value="Unassembled WGS sequence"/>
</dbReference>
<evidence type="ECO:0000313" key="3">
    <source>
        <dbReference type="EMBL" id="RGE63484.1"/>
    </source>
</evidence>
<keyword evidence="1" id="KW-0238">DNA-binding</keyword>
<evidence type="ECO:0000313" key="4">
    <source>
        <dbReference type="Proteomes" id="UP000260812"/>
    </source>
</evidence>
<dbReference type="GO" id="GO:0003677">
    <property type="term" value="F:DNA binding"/>
    <property type="evidence" value="ECO:0007669"/>
    <property type="project" value="UniProtKB-KW"/>
</dbReference>
<dbReference type="Pfam" id="PF02311">
    <property type="entry name" value="AraC_binding"/>
    <property type="match status" value="1"/>
</dbReference>
<protein>
    <recommendedName>
        <fullName evidence="2">AraC-type arabinose-binding/dimerisation domain-containing protein</fullName>
    </recommendedName>
</protein>